<proteinExistence type="predicted"/>
<dbReference type="Proteomes" id="UP001055879">
    <property type="component" value="Linkage Group LG03"/>
</dbReference>
<evidence type="ECO:0000313" key="2">
    <source>
        <dbReference type="Proteomes" id="UP001055879"/>
    </source>
</evidence>
<sequence>MSMRLEADNGYRLTHQNHIPISNIEDLNVGHNITSNSFLHVEKMKLGAWGNGDDDVDSAGRMTVMLGL</sequence>
<dbReference type="EMBL" id="CM042049">
    <property type="protein sequence ID" value="KAI3747171.1"/>
    <property type="molecule type" value="Genomic_DNA"/>
</dbReference>
<gene>
    <name evidence="1" type="ORF">L6452_09620</name>
</gene>
<comment type="caution">
    <text evidence="1">The sequence shown here is derived from an EMBL/GenBank/DDBJ whole genome shotgun (WGS) entry which is preliminary data.</text>
</comment>
<protein>
    <submittedName>
        <fullName evidence="1">Uncharacterized protein</fullName>
    </submittedName>
</protein>
<keyword evidence="2" id="KW-1185">Reference proteome</keyword>
<evidence type="ECO:0000313" key="1">
    <source>
        <dbReference type="EMBL" id="KAI3747171.1"/>
    </source>
</evidence>
<organism evidence="1 2">
    <name type="scientific">Arctium lappa</name>
    <name type="common">Greater burdock</name>
    <name type="synonym">Lappa major</name>
    <dbReference type="NCBI Taxonomy" id="4217"/>
    <lineage>
        <taxon>Eukaryota</taxon>
        <taxon>Viridiplantae</taxon>
        <taxon>Streptophyta</taxon>
        <taxon>Embryophyta</taxon>
        <taxon>Tracheophyta</taxon>
        <taxon>Spermatophyta</taxon>
        <taxon>Magnoliopsida</taxon>
        <taxon>eudicotyledons</taxon>
        <taxon>Gunneridae</taxon>
        <taxon>Pentapetalae</taxon>
        <taxon>asterids</taxon>
        <taxon>campanulids</taxon>
        <taxon>Asterales</taxon>
        <taxon>Asteraceae</taxon>
        <taxon>Carduoideae</taxon>
        <taxon>Cardueae</taxon>
        <taxon>Arctiinae</taxon>
        <taxon>Arctium</taxon>
    </lineage>
</organism>
<accession>A0ACB9DL45</accession>
<reference evidence="1 2" key="2">
    <citation type="journal article" date="2022" name="Mol. Ecol. Resour.">
        <title>The genomes of chicory, endive, great burdock and yacon provide insights into Asteraceae paleo-polyploidization history and plant inulin production.</title>
        <authorList>
            <person name="Fan W."/>
            <person name="Wang S."/>
            <person name="Wang H."/>
            <person name="Wang A."/>
            <person name="Jiang F."/>
            <person name="Liu H."/>
            <person name="Zhao H."/>
            <person name="Xu D."/>
            <person name="Zhang Y."/>
        </authorList>
    </citation>
    <scope>NUCLEOTIDE SEQUENCE [LARGE SCALE GENOMIC DNA]</scope>
    <source>
        <strain evidence="2">cv. Niubang</strain>
    </source>
</reference>
<reference evidence="2" key="1">
    <citation type="journal article" date="2022" name="Mol. Ecol. Resour.">
        <title>The genomes of chicory, endive, great burdock and yacon provide insights into Asteraceae palaeo-polyploidization history and plant inulin production.</title>
        <authorList>
            <person name="Fan W."/>
            <person name="Wang S."/>
            <person name="Wang H."/>
            <person name="Wang A."/>
            <person name="Jiang F."/>
            <person name="Liu H."/>
            <person name="Zhao H."/>
            <person name="Xu D."/>
            <person name="Zhang Y."/>
        </authorList>
    </citation>
    <scope>NUCLEOTIDE SEQUENCE [LARGE SCALE GENOMIC DNA]</scope>
    <source>
        <strain evidence="2">cv. Niubang</strain>
    </source>
</reference>
<name>A0ACB9DL45_ARCLA</name>